<evidence type="ECO:0000313" key="1">
    <source>
        <dbReference type="EMBL" id="ABP85834.1"/>
    </source>
</evidence>
<sequence length="158" mass="17463">MRRASLGAVLVALWIAEKQRRSDKEHLELAFNFVVTQPYKNAVLMISAVSVGKRPSEINSVVIYSQNATAQMYIAGFLPGSSAIPINLGYGKKAAWLCEEGFEHHIGSYLKTYCNSNASQLKICVSTTTENFTIAPSKEMKKTLESFAKEAEPAPERM</sequence>
<dbReference type="STRING" id="399739.Pmen_3080"/>
<accession>A4XWW8</accession>
<dbReference type="HOGENOM" id="CLU_1667900_0_0_6"/>
<protein>
    <submittedName>
        <fullName evidence="1">Uncharacterized protein</fullName>
    </submittedName>
</protein>
<proteinExistence type="predicted"/>
<name>A4XWW8_ECTM1</name>
<dbReference type="KEGG" id="pmy:Pmen_3080"/>
<gene>
    <name evidence="1" type="ordered locus">Pmen_3080</name>
</gene>
<dbReference type="AlphaFoldDB" id="A4XWW8"/>
<organism evidence="1">
    <name type="scientific">Ectopseudomonas mendocina (strain ymp)</name>
    <name type="common">Pseudomonas mendocina</name>
    <dbReference type="NCBI Taxonomy" id="399739"/>
    <lineage>
        <taxon>Bacteria</taxon>
        <taxon>Pseudomonadati</taxon>
        <taxon>Pseudomonadota</taxon>
        <taxon>Gammaproteobacteria</taxon>
        <taxon>Pseudomonadales</taxon>
        <taxon>Pseudomonadaceae</taxon>
        <taxon>Ectopseudomonas</taxon>
    </lineage>
</organism>
<dbReference type="OrthoDB" id="5625185at2"/>
<dbReference type="EMBL" id="CP000680">
    <property type="protein sequence ID" value="ABP85834.1"/>
    <property type="molecule type" value="Genomic_DNA"/>
</dbReference>
<reference evidence="1" key="1">
    <citation type="submission" date="2007-04" db="EMBL/GenBank/DDBJ databases">
        <title>Complete sequence of Pseudomonas mendocina ymp.</title>
        <authorList>
            <consortium name="US DOE Joint Genome Institute"/>
            <person name="Copeland A."/>
            <person name="Lucas S."/>
            <person name="Lapidus A."/>
            <person name="Barry K."/>
            <person name="Glavina del Rio T."/>
            <person name="Dalin E."/>
            <person name="Tice H."/>
            <person name="Pitluck S."/>
            <person name="Kiss H."/>
            <person name="Brettin T."/>
            <person name="Detter J.C."/>
            <person name="Bruce D."/>
            <person name="Han C."/>
            <person name="Schmutz J."/>
            <person name="Larimer F."/>
            <person name="Land M."/>
            <person name="Hauser L."/>
            <person name="Kyrpides N."/>
            <person name="Mikhailova N."/>
            <person name="Hersman L."/>
            <person name="Dubois J."/>
            <person name="Maurice P."/>
            <person name="Richardson P."/>
        </authorList>
    </citation>
    <scope>NUCLEOTIDE SEQUENCE [LARGE SCALE GENOMIC DNA]</scope>
    <source>
        <strain evidence="1">Ymp</strain>
    </source>
</reference>